<dbReference type="Gene3D" id="3.90.870.10">
    <property type="entry name" value="DHBP synthase"/>
    <property type="match status" value="2"/>
</dbReference>
<dbReference type="OrthoDB" id="3648309at2759"/>
<dbReference type="PROSITE" id="PS51163">
    <property type="entry name" value="YRDC"/>
    <property type="match status" value="1"/>
</dbReference>
<sequence>MVRCSRQLAVACCLACSSRCVTAFTAPLQQTARTGKVRTSTTVCRAAGTKSRGAAASKCLQVEVDPEGFDNWKLAPIIETLQNGGVGVLPTDTCYVFACDVHSRRGVDRIFQLKQYVGKRKPLSLLCKDISTISKHSDGIDKDLFKVLKRALPGPYTFIVPATHQARTSMSDNHTARVPRMLLDHKSHKKTWKRREVGVRIPDQPVLHAVLEALENPLICSSVPARLSNAPHDDDDDFEEDQDDDAEWSKAARAQLATDPQQIADAWGHAVDFIVNAGPITSAGVSTVVNCMARPPEVLRQGLGDPGLLGL</sequence>
<protein>
    <recommendedName>
        <fullName evidence="1">Threonylcarbamoyl-AMP synthase</fullName>
    </recommendedName>
</protein>
<evidence type="ECO:0000256" key="1">
    <source>
        <dbReference type="ARBA" id="ARBA00015492"/>
    </source>
</evidence>
<feature type="region of interest" description="Disordered" evidence="2">
    <location>
        <begin position="225"/>
        <end position="257"/>
    </location>
</feature>
<dbReference type="InterPro" id="IPR017945">
    <property type="entry name" value="DHBP_synth_RibB-like_a/b_dom"/>
</dbReference>
<name>A0A835YZP2_9STRA</name>
<reference evidence="5" key="1">
    <citation type="submission" date="2021-02" db="EMBL/GenBank/DDBJ databases">
        <title>First Annotated Genome of the Yellow-green Alga Tribonema minus.</title>
        <authorList>
            <person name="Mahan K.M."/>
        </authorList>
    </citation>
    <scope>NUCLEOTIDE SEQUENCE</scope>
    <source>
        <strain evidence="5">UTEX B ZZ1240</strain>
    </source>
</reference>
<feature type="compositionally biased region" description="Acidic residues" evidence="2">
    <location>
        <begin position="233"/>
        <end position="246"/>
    </location>
</feature>
<dbReference type="SUPFAM" id="SSF55821">
    <property type="entry name" value="YrdC/RibB"/>
    <property type="match status" value="1"/>
</dbReference>
<accession>A0A835YZP2</accession>
<dbReference type="GO" id="GO:0003725">
    <property type="term" value="F:double-stranded RNA binding"/>
    <property type="evidence" value="ECO:0007669"/>
    <property type="project" value="InterPro"/>
</dbReference>
<dbReference type="PANTHER" id="PTHR42828:SF3">
    <property type="entry name" value="THREONYLCARBAMOYL-AMP SYNTHASE"/>
    <property type="match status" value="1"/>
</dbReference>
<dbReference type="InterPro" id="IPR006070">
    <property type="entry name" value="Sua5-like_dom"/>
</dbReference>
<evidence type="ECO:0000259" key="4">
    <source>
        <dbReference type="PROSITE" id="PS51163"/>
    </source>
</evidence>
<evidence type="ECO:0000313" key="6">
    <source>
        <dbReference type="Proteomes" id="UP000664859"/>
    </source>
</evidence>
<keyword evidence="6" id="KW-1185">Reference proteome</keyword>
<dbReference type="InterPro" id="IPR052532">
    <property type="entry name" value="SUA5_domain"/>
</dbReference>
<keyword evidence="3" id="KW-0732">Signal</keyword>
<feature type="chain" id="PRO_5032636253" description="Threonylcarbamoyl-AMP synthase" evidence="3">
    <location>
        <begin position="24"/>
        <end position="311"/>
    </location>
</feature>
<dbReference type="Pfam" id="PF01300">
    <property type="entry name" value="Sua5_yciO_yrdC"/>
    <property type="match status" value="2"/>
</dbReference>
<comment type="caution">
    <text evidence="5">The sequence shown here is derived from an EMBL/GenBank/DDBJ whole genome shotgun (WGS) entry which is preliminary data.</text>
</comment>
<evidence type="ECO:0000313" key="5">
    <source>
        <dbReference type="EMBL" id="KAG5179538.1"/>
    </source>
</evidence>
<feature type="domain" description="YrdC-like" evidence="4">
    <location>
        <begin position="71"/>
        <end position="304"/>
    </location>
</feature>
<evidence type="ECO:0000256" key="3">
    <source>
        <dbReference type="SAM" id="SignalP"/>
    </source>
</evidence>
<evidence type="ECO:0000256" key="2">
    <source>
        <dbReference type="SAM" id="MobiDB-lite"/>
    </source>
</evidence>
<gene>
    <name evidence="5" type="ORF">JKP88DRAFT_200995</name>
</gene>
<dbReference type="PANTHER" id="PTHR42828">
    <property type="entry name" value="DHBP SYNTHASE RIBB-LIKE ALPHA/BETA DOMAIN-CONTAINING PROTEIN"/>
    <property type="match status" value="1"/>
</dbReference>
<proteinExistence type="predicted"/>
<dbReference type="AlphaFoldDB" id="A0A835YZP2"/>
<dbReference type="EMBL" id="JAFCMP010000457">
    <property type="protein sequence ID" value="KAG5179538.1"/>
    <property type="molecule type" value="Genomic_DNA"/>
</dbReference>
<feature type="signal peptide" evidence="3">
    <location>
        <begin position="1"/>
        <end position="23"/>
    </location>
</feature>
<organism evidence="5 6">
    <name type="scientific">Tribonema minus</name>
    <dbReference type="NCBI Taxonomy" id="303371"/>
    <lineage>
        <taxon>Eukaryota</taxon>
        <taxon>Sar</taxon>
        <taxon>Stramenopiles</taxon>
        <taxon>Ochrophyta</taxon>
        <taxon>PX clade</taxon>
        <taxon>Xanthophyceae</taxon>
        <taxon>Tribonematales</taxon>
        <taxon>Tribonemataceae</taxon>
        <taxon>Tribonema</taxon>
    </lineage>
</organism>
<dbReference type="Proteomes" id="UP000664859">
    <property type="component" value="Unassembled WGS sequence"/>
</dbReference>